<comment type="caution">
    <text evidence="2">The sequence shown here is derived from an EMBL/GenBank/DDBJ whole genome shotgun (WGS) entry which is preliminary data.</text>
</comment>
<keyword evidence="1" id="KW-1133">Transmembrane helix</keyword>
<dbReference type="EMBL" id="JAAZON010000471">
    <property type="protein sequence ID" value="NMC63559.1"/>
    <property type="molecule type" value="Genomic_DNA"/>
</dbReference>
<protein>
    <recommendedName>
        <fullName evidence="4">DUF4845 domain-containing protein</fullName>
    </recommendedName>
</protein>
<keyword evidence="1" id="KW-0472">Membrane</keyword>
<dbReference type="Proteomes" id="UP000524246">
    <property type="component" value="Unassembled WGS sequence"/>
</dbReference>
<sequence>MEARRILSLRSEKGAGYLTLIVFGAILVSAVYSASKILPFFYYYYELQSHMESMIRVAQDQSDQEIRKKLLAYIKKVEIPAREQDLKIVRGDKWMKIRLPYREVFYISWRGKDYIIHTFDFDAQAEGAF</sequence>
<gene>
    <name evidence="2" type="ORF">GYA55_10390</name>
</gene>
<proteinExistence type="predicted"/>
<evidence type="ECO:0008006" key="4">
    <source>
        <dbReference type="Google" id="ProtNLM"/>
    </source>
</evidence>
<accession>A0A7X9FSQ7</accession>
<dbReference type="AlphaFoldDB" id="A0A7X9FSQ7"/>
<keyword evidence="1" id="KW-0812">Transmembrane</keyword>
<evidence type="ECO:0000313" key="2">
    <source>
        <dbReference type="EMBL" id="NMC63559.1"/>
    </source>
</evidence>
<evidence type="ECO:0000313" key="3">
    <source>
        <dbReference type="Proteomes" id="UP000524246"/>
    </source>
</evidence>
<organism evidence="2 3">
    <name type="scientific">SAR324 cluster bacterium</name>
    <dbReference type="NCBI Taxonomy" id="2024889"/>
    <lineage>
        <taxon>Bacteria</taxon>
        <taxon>Deltaproteobacteria</taxon>
        <taxon>SAR324 cluster</taxon>
    </lineage>
</organism>
<feature type="transmembrane region" description="Helical" evidence="1">
    <location>
        <begin position="20"/>
        <end position="45"/>
    </location>
</feature>
<evidence type="ECO:0000256" key="1">
    <source>
        <dbReference type="SAM" id="Phobius"/>
    </source>
</evidence>
<reference evidence="2 3" key="1">
    <citation type="journal article" date="2020" name="Biotechnol. Biofuels">
        <title>New insights from the biogas microbiome by comprehensive genome-resolved metagenomics of nearly 1600 species originating from multiple anaerobic digesters.</title>
        <authorList>
            <person name="Campanaro S."/>
            <person name="Treu L."/>
            <person name="Rodriguez-R L.M."/>
            <person name="Kovalovszki A."/>
            <person name="Ziels R.M."/>
            <person name="Maus I."/>
            <person name="Zhu X."/>
            <person name="Kougias P.G."/>
            <person name="Basile A."/>
            <person name="Luo G."/>
            <person name="Schluter A."/>
            <person name="Konstantinidis K.T."/>
            <person name="Angelidaki I."/>
        </authorList>
    </citation>
    <scope>NUCLEOTIDE SEQUENCE [LARGE SCALE GENOMIC DNA]</scope>
    <source>
        <strain evidence="2">AS27yjCOA_65</strain>
    </source>
</reference>
<name>A0A7X9FSQ7_9DELT</name>